<proteinExistence type="predicted"/>
<evidence type="ECO:0000256" key="1">
    <source>
        <dbReference type="SAM" id="MobiDB-lite"/>
    </source>
</evidence>
<dbReference type="PROSITE" id="PS51257">
    <property type="entry name" value="PROKAR_LIPOPROTEIN"/>
    <property type="match status" value="1"/>
</dbReference>
<dbReference type="Pfam" id="PF06693">
    <property type="entry name" value="DUF1190"/>
    <property type="match status" value="1"/>
</dbReference>
<feature type="region of interest" description="Disordered" evidence="1">
    <location>
        <begin position="160"/>
        <end position="203"/>
    </location>
</feature>
<feature type="compositionally biased region" description="Low complexity" evidence="1">
    <location>
        <begin position="90"/>
        <end position="116"/>
    </location>
</feature>
<organism evidence="3 4">
    <name type="scientific">Stella humosa</name>
    <dbReference type="NCBI Taxonomy" id="94"/>
    <lineage>
        <taxon>Bacteria</taxon>
        <taxon>Pseudomonadati</taxon>
        <taxon>Pseudomonadota</taxon>
        <taxon>Alphaproteobacteria</taxon>
        <taxon>Rhodospirillales</taxon>
        <taxon>Stellaceae</taxon>
        <taxon>Stella</taxon>
    </lineage>
</organism>
<evidence type="ECO:0000313" key="4">
    <source>
        <dbReference type="Proteomes" id="UP000278222"/>
    </source>
</evidence>
<accession>A0A3N1LPA1</accession>
<dbReference type="InterPro" id="IPR009576">
    <property type="entry name" value="Biofilm_formation_YgiB"/>
</dbReference>
<name>A0A3N1LPA1_9PROT</name>
<evidence type="ECO:0000313" key="3">
    <source>
        <dbReference type="EMBL" id="ROP91045.1"/>
    </source>
</evidence>
<dbReference type="Proteomes" id="UP000278222">
    <property type="component" value="Unassembled WGS sequence"/>
</dbReference>
<feature type="region of interest" description="Disordered" evidence="1">
    <location>
        <begin position="89"/>
        <end position="116"/>
    </location>
</feature>
<feature type="compositionally biased region" description="Low complexity" evidence="1">
    <location>
        <begin position="171"/>
        <end position="184"/>
    </location>
</feature>
<reference evidence="3 4" key="1">
    <citation type="submission" date="2018-11" db="EMBL/GenBank/DDBJ databases">
        <title>Genomic Encyclopedia of Type Strains, Phase IV (KMG-IV): sequencing the most valuable type-strain genomes for metagenomic binning, comparative biology and taxonomic classification.</title>
        <authorList>
            <person name="Goeker M."/>
        </authorList>
    </citation>
    <scope>NUCLEOTIDE SEQUENCE [LARGE SCALE GENOMIC DNA]</scope>
    <source>
        <strain evidence="3 4">DSM 5900</strain>
    </source>
</reference>
<evidence type="ECO:0000256" key="2">
    <source>
        <dbReference type="SAM" id="SignalP"/>
    </source>
</evidence>
<dbReference type="AlphaFoldDB" id="A0A3N1LPA1"/>
<sequence length="203" mass="20351">MKRSRSIRLALLGTVGLVGLAGCDDTPVASEGQFFRDASECRKVLDAASCESQFAAAKQEHVKSAPKFANKEQCEAQFGVGNCGTPEAIQGPTAGATTPATGTPAAGAAAPQQTAQSGGSGFFMPLMLGYLGGQMMSRMGQQPQPVYRDAKNTAYAGGSAGAGRSIGNWNPSSGGSVASAPGASTQRSGFGSTATRMSSGSGS</sequence>
<comment type="caution">
    <text evidence="3">The sequence shown here is derived from an EMBL/GenBank/DDBJ whole genome shotgun (WGS) entry which is preliminary data.</text>
</comment>
<protein>
    <submittedName>
        <fullName evidence="3">Uncharacterized protein YgiB involved in biofilm formation</fullName>
    </submittedName>
</protein>
<keyword evidence="2" id="KW-0732">Signal</keyword>
<feature type="chain" id="PRO_5017990291" evidence="2">
    <location>
        <begin position="22"/>
        <end position="203"/>
    </location>
</feature>
<dbReference type="EMBL" id="RJKX01000014">
    <property type="protein sequence ID" value="ROP91045.1"/>
    <property type="molecule type" value="Genomic_DNA"/>
</dbReference>
<feature type="compositionally biased region" description="Polar residues" evidence="1">
    <location>
        <begin position="185"/>
        <end position="203"/>
    </location>
</feature>
<gene>
    <name evidence="3" type="ORF">EDC65_2905</name>
</gene>
<keyword evidence="4" id="KW-1185">Reference proteome</keyword>
<feature type="signal peptide" evidence="2">
    <location>
        <begin position="1"/>
        <end position="21"/>
    </location>
</feature>
<dbReference type="RefSeq" id="WP_170216514.1">
    <property type="nucleotide sequence ID" value="NZ_AP019700.1"/>
</dbReference>